<keyword evidence="6" id="KW-1185">Reference proteome</keyword>
<keyword evidence="3" id="KW-0411">Iron-sulfur</keyword>
<dbReference type="InterPro" id="IPR004108">
    <property type="entry name" value="Fe_hydrogenase_lsu_C"/>
</dbReference>
<dbReference type="InterPro" id="IPR050340">
    <property type="entry name" value="Cytosolic_Fe-S_CAF"/>
</dbReference>
<dbReference type="EMBL" id="JAAOIC020000049">
    <property type="protein sequence ID" value="KAG8036157.1"/>
    <property type="molecule type" value="Genomic_DNA"/>
</dbReference>
<evidence type="ECO:0000256" key="1">
    <source>
        <dbReference type="ARBA" id="ARBA00022485"/>
    </source>
</evidence>
<keyword evidence="2" id="KW-0408">Iron</keyword>
<evidence type="ECO:0000256" key="2">
    <source>
        <dbReference type="ARBA" id="ARBA00023004"/>
    </source>
</evidence>
<protein>
    <recommendedName>
        <fullName evidence="4">Iron hydrogenase small subunit domain-containing protein</fullName>
    </recommendedName>
</protein>
<dbReference type="AlphaFoldDB" id="A0A8J5QXC8"/>
<accession>A0A8J5QXC8</accession>
<evidence type="ECO:0000259" key="4">
    <source>
        <dbReference type="SMART" id="SM00902"/>
    </source>
</evidence>
<comment type="caution">
    <text evidence="5">The sequence shown here is derived from an EMBL/GenBank/DDBJ whole genome shotgun (WGS) entry which is preliminary data.</text>
</comment>
<keyword evidence="1" id="KW-0004">4Fe-4S</keyword>
<evidence type="ECO:0000313" key="5">
    <source>
        <dbReference type="EMBL" id="KAG8036157.1"/>
    </source>
</evidence>
<evidence type="ECO:0000313" key="6">
    <source>
        <dbReference type="Proteomes" id="UP000729913"/>
    </source>
</evidence>
<keyword evidence="1" id="KW-0479">Metal-binding</keyword>
<reference evidence="5" key="2">
    <citation type="submission" date="2021-04" db="EMBL/GenBank/DDBJ databases">
        <title>Genome-wide patterns of bracovirus chromosomal integration into multiple host tissues during parasitism.</title>
        <authorList>
            <person name="Chebbi M.A.C."/>
        </authorList>
    </citation>
    <scope>NUCLEOTIDE SEQUENCE</scope>
    <source>
        <tissue evidence="5">Whole body</tissue>
    </source>
</reference>
<sequence length="436" mass="49466">MAESRFSGALQITNLDDFITPSQVSRSGCITSAESVLVSQQNQEELLRIFEEKKSQKLASDESGNIKLIVVSFSVQPILSLAERYDLDPEDTALRLAGYFRELGADVILDMTAADDLALLESAKEFIKRYNYQQEGLKKQIPMLASSCPGWICYAEKTHGSFILPYISNTKSPQQIMGSLVKYHLSQLEQVLPENIYHVTLMPCYDKKLEAFRDDFVDKSNNTKDVDCVITSKQMLEQQNKKLSDFEPSVIDSPFGTLEFSNKPKHIWSHSGSGSGGYAEFIFKYAAKNLFQMTDVKLEFKDLRNPDFKEAVLEQDGKILLRFAIANGFRNIQNLVQKLKRDKCVYHYVEVMACPAGCLNGGAQIRPRNGLQSRQLVSVLESHYRKLGEIDPENNPVVKKLYNSWLDGEDSDKNLAFVHTQYHEIEKTNIALTIKW</sequence>
<dbReference type="SMART" id="SM00902">
    <property type="entry name" value="Fe_hyd_SSU"/>
    <property type="match status" value="1"/>
</dbReference>
<gene>
    <name evidence="5" type="ORF">G9C98_004737</name>
</gene>
<dbReference type="Pfam" id="PF02256">
    <property type="entry name" value="Fe_hyd_SSU"/>
    <property type="match status" value="1"/>
</dbReference>
<dbReference type="Pfam" id="PF02906">
    <property type="entry name" value="Fe_hyd_lg_C"/>
    <property type="match status" value="1"/>
</dbReference>
<proteinExistence type="predicted"/>
<evidence type="ECO:0000256" key="3">
    <source>
        <dbReference type="ARBA" id="ARBA00023014"/>
    </source>
</evidence>
<dbReference type="OrthoDB" id="10253113at2759"/>
<organism evidence="5 6">
    <name type="scientific">Cotesia typhae</name>
    <dbReference type="NCBI Taxonomy" id="2053667"/>
    <lineage>
        <taxon>Eukaryota</taxon>
        <taxon>Metazoa</taxon>
        <taxon>Ecdysozoa</taxon>
        <taxon>Arthropoda</taxon>
        <taxon>Hexapoda</taxon>
        <taxon>Insecta</taxon>
        <taxon>Pterygota</taxon>
        <taxon>Neoptera</taxon>
        <taxon>Endopterygota</taxon>
        <taxon>Hymenoptera</taxon>
        <taxon>Apocrita</taxon>
        <taxon>Ichneumonoidea</taxon>
        <taxon>Braconidae</taxon>
        <taxon>Microgastrinae</taxon>
        <taxon>Cotesia</taxon>
    </lineage>
</organism>
<feature type="domain" description="Iron hydrogenase small subunit" evidence="4">
    <location>
        <begin position="370"/>
        <end position="426"/>
    </location>
</feature>
<dbReference type="Proteomes" id="UP000729913">
    <property type="component" value="Unassembled WGS sequence"/>
</dbReference>
<dbReference type="GO" id="GO:0051539">
    <property type="term" value="F:4 iron, 4 sulfur cluster binding"/>
    <property type="evidence" value="ECO:0007669"/>
    <property type="project" value="UniProtKB-KW"/>
</dbReference>
<dbReference type="PANTHER" id="PTHR11615">
    <property type="entry name" value="NITRATE, FORMATE, IRON DEHYDROGENASE"/>
    <property type="match status" value="1"/>
</dbReference>
<reference evidence="5" key="1">
    <citation type="submission" date="2020-03" db="EMBL/GenBank/DDBJ databases">
        <authorList>
            <person name="Chebbi M.A."/>
            <person name="Drezen J.M."/>
        </authorList>
    </citation>
    <scope>NUCLEOTIDE SEQUENCE</scope>
    <source>
        <tissue evidence="5">Whole body</tissue>
    </source>
</reference>
<dbReference type="InterPro" id="IPR003149">
    <property type="entry name" value="Fe_hydrogenase_ssu"/>
</dbReference>
<name>A0A8J5QXC8_9HYME</name>